<accession>A0A1L9BJS8</accession>
<dbReference type="InterPro" id="IPR017441">
    <property type="entry name" value="Protein_kinase_ATP_BS"/>
</dbReference>
<dbReference type="PROSITE" id="PS00107">
    <property type="entry name" value="PROTEIN_KINASE_ATP"/>
    <property type="match status" value="1"/>
</dbReference>
<evidence type="ECO:0000256" key="2">
    <source>
        <dbReference type="ARBA" id="ARBA00022741"/>
    </source>
</evidence>
<comment type="caution">
    <text evidence="9">The sequence shown here is derived from an EMBL/GenBank/DDBJ whole genome shotgun (WGS) entry which is preliminary data.</text>
</comment>
<organism evidence="9 10">
    <name type="scientific">Cystobacter ferrugineus</name>
    <dbReference type="NCBI Taxonomy" id="83449"/>
    <lineage>
        <taxon>Bacteria</taxon>
        <taxon>Pseudomonadati</taxon>
        <taxon>Myxococcota</taxon>
        <taxon>Myxococcia</taxon>
        <taxon>Myxococcales</taxon>
        <taxon>Cystobacterineae</taxon>
        <taxon>Archangiaceae</taxon>
        <taxon>Cystobacter</taxon>
    </lineage>
</organism>
<gene>
    <name evidence="9" type="ORF">BON30_04700</name>
</gene>
<dbReference type="Gene3D" id="3.30.200.20">
    <property type="entry name" value="Phosphorylase Kinase, domain 1"/>
    <property type="match status" value="1"/>
</dbReference>
<evidence type="ECO:0000256" key="5">
    <source>
        <dbReference type="PROSITE-ProRule" id="PRU00339"/>
    </source>
</evidence>
<reference evidence="10" key="1">
    <citation type="submission" date="2016-11" db="EMBL/GenBank/DDBJ databases">
        <authorList>
            <person name="Shukria A."/>
            <person name="Stevens D.C."/>
        </authorList>
    </citation>
    <scope>NUCLEOTIDE SEQUENCE [LARGE SCALE GENOMIC DNA]</scope>
    <source>
        <strain evidence="10">Cbfe23</strain>
    </source>
</reference>
<dbReference type="SUPFAM" id="SSF56112">
    <property type="entry name" value="Protein kinase-like (PK-like)"/>
    <property type="match status" value="1"/>
</dbReference>
<feature type="repeat" description="TPR" evidence="5">
    <location>
        <begin position="834"/>
        <end position="867"/>
    </location>
</feature>
<reference evidence="9 10" key="2">
    <citation type="submission" date="2016-12" db="EMBL/GenBank/DDBJ databases">
        <title>Draft Genome Sequence of Cystobacter ferrugineus Strain Cbfe23.</title>
        <authorList>
            <person name="Akbar S."/>
            <person name="Dowd S.E."/>
            <person name="Stevens D.C."/>
        </authorList>
    </citation>
    <scope>NUCLEOTIDE SEQUENCE [LARGE SCALE GENOMIC DNA]</scope>
    <source>
        <strain evidence="9 10">Cbfe23</strain>
    </source>
</reference>
<dbReference type="Pfam" id="PF13374">
    <property type="entry name" value="TPR_10"/>
    <property type="match status" value="1"/>
</dbReference>
<dbReference type="InterPro" id="IPR000719">
    <property type="entry name" value="Prot_kinase_dom"/>
</dbReference>
<evidence type="ECO:0000313" key="10">
    <source>
        <dbReference type="Proteomes" id="UP000182229"/>
    </source>
</evidence>
<protein>
    <recommendedName>
        <fullName evidence="8">Protein kinase domain-containing protein</fullName>
    </recommendedName>
</protein>
<dbReference type="Gene3D" id="1.10.510.10">
    <property type="entry name" value="Transferase(Phosphotransferase) domain 1"/>
    <property type="match status" value="1"/>
</dbReference>
<dbReference type="InterPro" id="IPR008271">
    <property type="entry name" value="Ser/Thr_kinase_AS"/>
</dbReference>
<evidence type="ECO:0000256" key="7">
    <source>
        <dbReference type="SAM" id="MobiDB-lite"/>
    </source>
</evidence>
<feature type="domain" description="Protein kinase" evidence="8">
    <location>
        <begin position="87"/>
        <end position="378"/>
    </location>
</feature>
<keyword evidence="1" id="KW-0677">Repeat</keyword>
<dbReference type="GO" id="GO:0005524">
    <property type="term" value="F:ATP binding"/>
    <property type="evidence" value="ECO:0007669"/>
    <property type="project" value="UniProtKB-UniRule"/>
</dbReference>
<feature type="binding site" evidence="6">
    <location>
        <position position="116"/>
    </location>
    <ligand>
        <name>ATP</name>
        <dbReference type="ChEBI" id="CHEBI:30616"/>
    </ligand>
</feature>
<dbReference type="InterPro" id="IPR019734">
    <property type="entry name" value="TPR_rpt"/>
</dbReference>
<dbReference type="Gene3D" id="1.25.40.10">
    <property type="entry name" value="Tetratricopeptide repeat domain"/>
    <property type="match status" value="3"/>
</dbReference>
<sequence>MAHGVIDSICPEEPLVREVASGRFPEAEVARLLAHAENCPACGRLLMRSGGFEATGEVPTNVVPPPALLAAPAPEEVLPRGATVGRYMVLEKLGAGGMGVVYAAYDPELDRRLALKLLHAGSDHVERSGGQARLLREAQALARLSHPNVTSIYDVGTWEERVFIAMELVEGPSLRDWLKQGPRPWREVVEVFIAAGRGLAAAHAAGLVHRDFKPDNVLLGKDGRVRVLDFGLARQASVAAPEETPAEKPPLPPVEVPWSELGQSPLNTPLTRAGLVIGTLAYMAPESYEGIFDARADQYSYCVTLYELLYGERPQGKTPGPPSTWRPPEPPRDARVPASVRRIVLRGLELKPEQRWPSMDALLGALGDTLPRRQRQWLAVGGLLALSLGIGLPLQLRSSAEPPCQGGARRLEGLWDGTRRAALGQAFQATGKPNAEESWTRAAQVLDTYARDWTSMHVEACEATRVRGEQSDAVLSLRMACLERRLQSLRALTDVYAHADAALVDQAAKAASALPLVAGCANVEALRAPVLPPEDAATRQKVERLEVRLAEARALFDSGQFVPALARTRTLADDALALRYRPLQAEVLELRGALEEKAGDLKASEDSLRQAVWAAEAGRHDEVIASASARLVRSAMLQAHFEQGREWAEHARAVLERMGGDARIEAFVTNALGAIFMREDKTAEALENFRQVVALRQKVYSTEHPEVAAAYNNLGAALTKAGRLPEAREALAHAQRLYAKTLGPHHLETGNALHNLGILAQRTADDEAAVGYFQGALEAREVGSQRETLDVAMTYSTLGASYCHLRDFARCLSAHERALDIRGKVFGPEHTDVSTSLVDVAGALYALGRLGEALEHYQRALRLAEAAEEQVPYQLINPLSGIGEVLLARGKRAEALPYLQRALSLAEKSEVDEGWALSIVVEDMADWYLKGGQHRQALPYYQRALALDEKRLSARHPALFGPLVGMAECQLALHAPAEARATLERALATEPLSRISASDLAHARFLLARAVWEAGDAAQARELALRAQKALLQAHEDSKASQVTAWLEAHAER</sequence>
<dbReference type="SMART" id="SM00028">
    <property type="entry name" value="TPR"/>
    <property type="match status" value="8"/>
</dbReference>
<feature type="region of interest" description="Disordered" evidence="7">
    <location>
        <begin position="313"/>
        <end position="334"/>
    </location>
</feature>
<dbReference type="GO" id="GO:0004672">
    <property type="term" value="F:protein kinase activity"/>
    <property type="evidence" value="ECO:0007669"/>
    <property type="project" value="InterPro"/>
</dbReference>
<keyword evidence="3 5" id="KW-0802">TPR repeat</keyword>
<dbReference type="EMBL" id="MPIN01000001">
    <property type="protein sequence ID" value="OJH42497.1"/>
    <property type="molecule type" value="Genomic_DNA"/>
</dbReference>
<feature type="repeat" description="TPR" evidence="5">
    <location>
        <begin position="918"/>
        <end position="951"/>
    </location>
</feature>
<evidence type="ECO:0000256" key="3">
    <source>
        <dbReference type="ARBA" id="ARBA00022803"/>
    </source>
</evidence>
<evidence type="ECO:0000259" key="8">
    <source>
        <dbReference type="PROSITE" id="PS50011"/>
    </source>
</evidence>
<dbReference type="InterPro" id="IPR011990">
    <property type="entry name" value="TPR-like_helical_dom_sf"/>
</dbReference>
<name>A0A1L9BJS8_9BACT</name>
<dbReference type="STRING" id="83449.BON30_04700"/>
<dbReference type="OrthoDB" id="9801841at2"/>
<dbReference type="Pfam" id="PF00069">
    <property type="entry name" value="Pkinase"/>
    <property type="match status" value="1"/>
</dbReference>
<keyword evidence="2 6" id="KW-0547">Nucleotide-binding</keyword>
<dbReference type="Proteomes" id="UP000182229">
    <property type="component" value="Unassembled WGS sequence"/>
</dbReference>
<dbReference type="AlphaFoldDB" id="A0A1L9BJS8"/>
<feature type="repeat" description="TPR" evidence="5">
    <location>
        <begin position="666"/>
        <end position="699"/>
    </location>
</feature>
<feature type="repeat" description="TPR" evidence="5">
    <location>
        <begin position="876"/>
        <end position="909"/>
    </location>
</feature>
<dbReference type="PANTHER" id="PTHR45641:SF19">
    <property type="entry name" value="NEPHROCYSTIN-3"/>
    <property type="match status" value="1"/>
</dbReference>
<keyword evidence="10" id="KW-1185">Reference proteome</keyword>
<evidence type="ECO:0000256" key="4">
    <source>
        <dbReference type="ARBA" id="ARBA00022840"/>
    </source>
</evidence>
<dbReference type="CDD" id="cd14014">
    <property type="entry name" value="STKc_PknB_like"/>
    <property type="match status" value="1"/>
</dbReference>
<dbReference type="PROSITE" id="PS00108">
    <property type="entry name" value="PROTEIN_KINASE_ST"/>
    <property type="match status" value="1"/>
</dbReference>
<dbReference type="PROSITE" id="PS50005">
    <property type="entry name" value="TPR"/>
    <property type="match status" value="4"/>
</dbReference>
<dbReference type="RefSeq" id="WP_071896592.1">
    <property type="nucleotide sequence ID" value="NZ_MPIN01000001.1"/>
</dbReference>
<dbReference type="PROSITE" id="PS50011">
    <property type="entry name" value="PROTEIN_KINASE_DOM"/>
    <property type="match status" value="1"/>
</dbReference>
<feature type="compositionally biased region" description="Pro residues" evidence="7">
    <location>
        <begin position="319"/>
        <end position="328"/>
    </location>
</feature>
<dbReference type="Pfam" id="PF13424">
    <property type="entry name" value="TPR_12"/>
    <property type="match status" value="3"/>
</dbReference>
<evidence type="ECO:0000256" key="1">
    <source>
        <dbReference type="ARBA" id="ARBA00022737"/>
    </source>
</evidence>
<evidence type="ECO:0000313" key="9">
    <source>
        <dbReference type="EMBL" id="OJH42497.1"/>
    </source>
</evidence>
<dbReference type="PANTHER" id="PTHR45641">
    <property type="entry name" value="TETRATRICOPEPTIDE REPEAT PROTEIN (AFU_ORTHOLOGUE AFUA_6G03870)"/>
    <property type="match status" value="1"/>
</dbReference>
<keyword evidence="4 6" id="KW-0067">ATP-binding</keyword>
<proteinExistence type="predicted"/>
<evidence type="ECO:0000256" key="6">
    <source>
        <dbReference type="PROSITE-ProRule" id="PRU10141"/>
    </source>
</evidence>
<dbReference type="SUPFAM" id="SSF48452">
    <property type="entry name" value="TPR-like"/>
    <property type="match status" value="2"/>
</dbReference>
<dbReference type="InterPro" id="IPR011009">
    <property type="entry name" value="Kinase-like_dom_sf"/>
</dbReference>